<organism evidence="1 2">
    <name type="scientific">Lentzea flava</name>
    <dbReference type="NCBI Taxonomy" id="103732"/>
    <lineage>
        <taxon>Bacteria</taxon>
        <taxon>Bacillati</taxon>
        <taxon>Actinomycetota</taxon>
        <taxon>Actinomycetes</taxon>
        <taxon>Pseudonocardiales</taxon>
        <taxon>Pseudonocardiaceae</taxon>
        <taxon>Lentzea</taxon>
    </lineage>
</organism>
<proteinExistence type="predicted"/>
<reference evidence="2" key="1">
    <citation type="journal article" date="2019" name="Int. J. Syst. Evol. Microbiol.">
        <title>The Global Catalogue of Microorganisms (GCM) 10K type strain sequencing project: providing services to taxonomists for standard genome sequencing and annotation.</title>
        <authorList>
            <consortium name="The Broad Institute Genomics Platform"/>
            <consortium name="The Broad Institute Genome Sequencing Center for Infectious Disease"/>
            <person name="Wu L."/>
            <person name="Ma J."/>
        </authorList>
    </citation>
    <scope>NUCLEOTIDE SEQUENCE [LARGE SCALE GENOMIC DNA]</scope>
    <source>
        <strain evidence="2">JCM 3296</strain>
    </source>
</reference>
<accession>A0ABQ2URC7</accession>
<name>A0ABQ2URC7_9PSEU</name>
<dbReference type="Proteomes" id="UP000649573">
    <property type="component" value="Unassembled WGS sequence"/>
</dbReference>
<comment type="caution">
    <text evidence="1">The sequence shown here is derived from an EMBL/GenBank/DDBJ whole genome shotgun (WGS) entry which is preliminary data.</text>
</comment>
<dbReference type="RefSeq" id="WP_189255611.1">
    <property type="nucleotide sequence ID" value="NZ_BMRE01000019.1"/>
</dbReference>
<keyword evidence="2" id="KW-1185">Reference proteome</keyword>
<sequence length="66" mass="6989">MNGDTIITALTPLQADGLACVECRVDYFRVRVPHVPVGRSVTGSQVFACVGCCPADARRVAGGVRR</sequence>
<evidence type="ECO:0000313" key="1">
    <source>
        <dbReference type="EMBL" id="GGU46891.1"/>
    </source>
</evidence>
<gene>
    <name evidence="1" type="ORF">GCM10010178_44180</name>
</gene>
<protein>
    <submittedName>
        <fullName evidence="1">Uncharacterized protein</fullName>
    </submittedName>
</protein>
<evidence type="ECO:0000313" key="2">
    <source>
        <dbReference type="Proteomes" id="UP000649573"/>
    </source>
</evidence>
<dbReference type="EMBL" id="BMRE01000019">
    <property type="protein sequence ID" value="GGU46891.1"/>
    <property type="molecule type" value="Genomic_DNA"/>
</dbReference>